<protein>
    <recommendedName>
        <fullName evidence="11">Shikimate dehydrogenase (NADP(+))</fullName>
        <shortName evidence="11">SDH</shortName>
        <ecNumber evidence="11">1.1.1.25</ecNumber>
    </recommendedName>
</protein>
<dbReference type="KEGG" id="mpl:Mpal_2605"/>
<dbReference type="InterPro" id="IPR000623">
    <property type="entry name" value="Shikimate_kinase/TSH1"/>
</dbReference>
<dbReference type="InterPro" id="IPR046346">
    <property type="entry name" value="Aminoacid_DH-like_N_sf"/>
</dbReference>
<keyword evidence="8 11" id="KW-0560">Oxidoreductase</keyword>
<dbReference type="HAMAP" id="MF_00222">
    <property type="entry name" value="Shikimate_DH_AroE"/>
    <property type="match status" value="1"/>
</dbReference>
<dbReference type="SUPFAM" id="SSF53223">
    <property type="entry name" value="Aminoacid dehydrogenase-like, N-terminal domain"/>
    <property type="match status" value="1"/>
</dbReference>
<dbReference type="EC" id="1.1.1.25" evidence="11"/>
<feature type="binding site" evidence="11">
    <location>
        <begin position="320"/>
        <end position="324"/>
    </location>
    <ligand>
        <name>NADP(+)</name>
        <dbReference type="ChEBI" id="CHEBI:58349"/>
    </ligand>
</feature>
<evidence type="ECO:0000259" key="12">
    <source>
        <dbReference type="Pfam" id="PF01488"/>
    </source>
</evidence>
<dbReference type="HOGENOM" id="CLU_598021_0_0_2"/>
<dbReference type="Gene3D" id="3.40.50.720">
    <property type="entry name" value="NAD(P)-binding Rossmann-like Domain"/>
    <property type="match status" value="1"/>
</dbReference>
<reference evidence="15 16" key="1">
    <citation type="journal article" date="2015" name="Genome Announc.">
        <title>Complete Genome Sequence of Methanosphaerula palustris E1-9CT, a Hydrogenotrophic Methanogen Isolated from a Minerotrophic Fen Peatland.</title>
        <authorList>
            <person name="Cadillo-Quiroz H."/>
            <person name="Browne P."/>
            <person name="Kyrpides N."/>
            <person name="Woyke T."/>
            <person name="Goodwin L."/>
            <person name="Detter C."/>
            <person name="Yavitt J.B."/>
            <person name="Zinder S.H."/>
        </authorList>
    </citation>
    <scope>NUCLEOTIDE SEQUENCE [LARGE SCALE GENOMIC DNA]</scope>
    <source>
        <strain evidence="16">ATCC BAA-1556 / DSM 19958 / E1-9c</strain>
    </source>
</reference>
<feature type="binding site" evidence="11">
    <location>
        <position position="434"/>
    </location>
    <ligand>
        <name>shikimate</name>
        <dbReference type="ChEBI" id="CHEBI:36208"/>
    </ligand>
</feature>
<dbReference type="Pfam" id="PF08501">
    <property type="entry name" value="Shikimate_dh_N"/>
    <property type="match status" value="1"/>
</dbReference>
<proteinExistence type="inferred from homology"/>
<dbReference type="RefSeq" id="WP_012619194.1">
    <property type="nucleotide sequence ID" value="NC_011832.1"/>
</dbReference>
<dbReference type="Pfam" id="PF18317">
    <property type="entry name" value="SDH_C"/>
    <property type="match status" value="1"/>
</dbReference>
<feature type="active site" description="Proton acceptor" evidence="11">
    <location>
        <position position="264"/>
    </location>
</feature>
<keyword evidence="7 11" id="KW-0521">NADP</keyword>
<feature type="domain" description="Quinate/shikimate 5-dehydrogenase/glutamyl-tRNA reductase" evidence="12">
    <location>
        <begin position="307"/>
        <end position="364"/>
    </location>
</feature>
<comment type="pathway">
    <text evidence="11">Metabolic intermediate biosynthesis; chorismate biosynthesis; chorismate from D-erythrose 4-phosphate and phosphoenolpyruvate: step 4/7.</text>
</comment>
<evidence type="ECO:0000256" key="10">
    <source>
        <dbReference type="ARBA" id="ARBA00048567"/>
    </source>
</evidence>
<feature type="domain" description="Shikimate dehydrogenase substrate binding N-terminal" evidence="13">
    <location>
        <begin position="207"/>
        <end position="287"/>
    </location>
</feature>
<evidence type="ECO:0000256" key="2">
    <source>
        <dbReference type="ARBA" id="ARBA00022605"/>
    </source>
</evidence>
<feature type="domain" description="SDH C-terminal" evidence="14">
    <location>
        <begin position="427"/>
        <end position="453"/>
    </location>
</feature>
<evidence type="ECO:0000313" key="15">
    <source>
        <dbReference type="EMBL" id="ACL17875.1"/>
    </source>
</evidence>
<evidence type="ECO:0000313" key="16">
    <source>
        <dbReference type="Proteomes" id="UP000002457"/>
    </source>
</evidence>
<keyword evidence="4" id="KW-0547">Nucleotide-binding</keyword>
<dbReference type="GO" id="GO:0005524">
    <property type="term" value="F:ATP binding"/>
    <property type="evidence" value="ECO:0007669"/>
    <property type="project" value="UniProtKB-KW"/>
</dbReference>
<dbReference type="InterPro" id="IPR011342">
    <property type="entry name" value="Shikimate_DH"/>
</dbReference>
<dbReference type="PANTHER" id="PTHR21089:SF1">
    <property type="entry name" value="BIFUNCTIONAL 3-DEHYDROQUINATE DEHYDRATASE_SHIKIMATE DEHYDROGENASE, CHLOROPLASTIC"/>
    <property type="match status" value="1"/>
</dbReference>
<feature type="binding site" evidence="11">
    <location>
        <position position="260"/>
    </location>
    <ligand>
        <name>shikimate</name>
        <dbReference type="ChEBI" id="CHEBI:36208"/>
    </ligand>
</feature>
<dbReference type="InterPro" id="IPR023000">
    <property type="entry name" value="Shikimate_kinase_CS"/>
</dbReference>
<evidence type="ECO:0000259" key="14">
    <source>
        <dbReference type="Pfam" id="PF18317"/>
    </source>
</evidence>
<comment type="catalytic activity">
    <reaction evidence="10">
        <text>shikimate + ATP = 3-phosphoshikimate + ADP + H(+)</text>
        <dbReference type="Rhea" id="RHEA:13121"/>
        <dbReference type="ChEBI" id="CHEBI:15378"/>
        <dbReference type="ChEBI" id="CHEBI:30616"/>
        <dbReference type="ChEBI" id="CHEBI:36208"/>
        <dbReference type="ChEBI" id="CHEBI:145989"/>
        <dbReference type="ChEBI" id="CHEBI:456216"/>
        <dbReference type="EC" id="2.7.1.71"/>
    </reaction>
</comment>
<dbReference type="GO" id="GO:0004764">
    <property type="term" value="F:shikimate 3-dehydrogenase (NADP+) activity"/>
    <property type="evidence" value="ECO:0007669"/>
    <property type="project" value="UniProtKB-UniRule"/>
</dbReference>
<dbReference type="EMBL" id="CP001338">
    <property type="protein sequence ID" value="ACL17875.1"/>
    <property type="molecule type" value="Genomic_DNA"/>
</dbReference>
<evidence type="ECO:0000256" key="8">
    <source>
        <dbReference type="ARBA" id="ARBA00023002"/>
    </source>
</evidence>
<comment type="similarity">
    <text evidence="11">Belongs to the shikimate dehydrogenase family.</text>
</comment>
<keyword evidence="5" id="KW-0418">Kinase</keyword>
<dbReference type="NCBIfam" id="TIGR00507">
    <property type="entry name" value="aroE"/>
    <property type="match status" value="1"/>
</dbReference>
<comment type="caution">
    <text evidence="11">Lacks conserved residue(s) required for the propagation of feature annotation.</text>
</comment>
<dbReference type="HAMAP" id="MF_00109">
    <property type="entry name" value="Shikimate_kinase"/>
    <property type="match status" value="1"/>
</dbReference>
<dbReference type="GO" id="GO:0009073">
    <property type="term" value="P:aromatic amino acid family biosynthetic process"/>
    <property type="evidence" value="ECO:0007669"/>
    <property type="project" value="UniProtKB-KW"/>
</dbReference>
<dbReference type="Pfam" id="PF01488">
    <property type="entry name" value="Shikimate_DH"/>
    <property type="match status" value="1"/>
</dbReference>
<dbReference type="InterPro" id="IPR022893">
    <property type="entry name" value="Shikimate_DH_fam"/>
</dbReference>
<comment type="pathway">
    <text evidence="1">Metabolic intermediate biosynthesis; chorismate biosynthesis; chorismate from D-erythrose 4-phosphate and phosphoenolpyruvate: step 5/7.</text>
</comment>
<dbReference type="Gene3D" id="3.40.50.10860">
    <property type="entry name" value="Leucine Dehydrogenase, chain A, domain 1"/>
    <property type="match status" value="1"/>
</dbReference>
<dbReference type="InterPro" id="IPR036291">
    <property type="entry name" value="NAD(P)-bd_dom_sf"/>
</dbReference>
<gene>
    <name evidence="11" type="primary">aroE</name>
    <name evidence="15" type="ordered locus">Mpal_2605</name>
</gene>
<dbReference type="InterPro" id="IPR013708">
    <property type="entry name" value="Shikimate_DH-bd_N"/>
</dbReference>
<evidence type="ECO:0000259" key="13">
    <source>
        <dbReference type="Pfam" id="PF08501"/>
    </source>
</evidence>
<dbReference type="GO" id="GO:0019632">
    <property type="term" value="P:shikimate metabolic process"/>
    <property type="evidence" value="ECO:0007669"/>
    <property type="project" value="InterPro"/>
</dbReference>
<evidence type="ECO:0000256" key="3">
    <source>
        <dbReference type="ARBA" id="ARBA00022679"/>
    </source>
</evidence>
<dbReference type="CDD" id="cd01065">
    <property type="entry name" value="NAD_bind_Shikimate_DH"/>
    <property type="match status" value="1"/>
</dbReference>
<comment type="subunit">
    <text evidence="11">Homodimer.</text>
</comment>
<dbReference type="Gene3D" id="3.40.50.300">
    <property type="entry name" value="P-loop containing nucleotide triphosphate hydrolases"/>
    <property type="match status" value="1"/>
</dbReference>
<dbReference type="InterPro" id="IPR027417">
    <property type="entry name" value="P-loop_NTPase"/>
</dbReference>
<dbReference type="GeneID" id="7271873"/>
<keyword evidence="2 11" id="KW-0028">Amino-acid biosynthesis</keyword>
<keyword evidence="16" id="KW-1185">Reference proteome</keyword>
<keyword evidence="3" id="KW-0808">Transferase</keyword>
<dbReference type="GO" id="GO:0008652">
    <property type="term" value="P:amino acid biosynthetic process"/>
    <property type="evidence" value="ECO:0007669"/>
    <property type="project" value="UniProtKB-KW"/>
</dbReference>
<sequence length="457" mass="48865">MRIVLTGLRGTGKTAVGEALAALYHLPLIDSDGLIEKEAGMAIPKIFATEGEEGFRRREHQAIAGLPVGPAVISTGGGVLLDQQNLVALRHESTMVLLTADLETMYRRTITSDRPPLTGEPLMDEIRTVAAVRGDPYRAAADLSVDTTGKKAGMVALEIRALLNGTWKTEPRASALSFLLQANPAAGEREALAADLDTDPAPGLCGIAGFPASHSISPQMYAALFARFGLDYRYTRIEWPSIAEIIAVFRAGRLRGLSVTIPFKEQVIPLLDTIDPDATAIGAVNTVVRCGDELAGFNTDWLGVRKPLQQHRGERAVLIGAGGAAAAAAYALKSLGMDLTILNRTEERGRVLAARFDCSTAPLSRFGDLDPEVVVHATPVGMHPDTGTLLTRADLDEGMTVFDLVYTPRMTPLLREAEAAGAWVIPGTEMFIHQACAQFEHFTGIQVSPDLVRGVIG</sequence>
<dbReference type="SUPFAM" id="SSF52540">
    <property type="entry name" value="P-loop containing nucleoside triphosphate hydrolases"/>
    <property type="match status" value="1"/>
</dbReference>
<dbReference type="InterPro" id="IPR006151">
    <property type="entry name" value="Shikm_DH/Glu-tRNA_Rdtase"/>
</dbReference>
<dbReference type="PANTHER" id="PTHR21089">
    <property type="entry name" value="SHIKIMATE DEHYDROGENASE"/>
    <property type="match status" value="1"/>
</dbReference>
<evidence type="ECO:0000256" key="7">
    <source>
        <dbReference type="ARBA" id="ARBA00022857"/>
    </source>
</evidence>
<feature type="binding site" evidence="11">
    <location>
        <position position="300"/>
    </location>
    <ligand>
        <name>shikimate</name>
        <dbReference type="ChEBI" id="CHEBI:36208"/>
    </ligand>
</feature>
<dbReference type="CDD" id="cd00464">
    <property type="entry name" value="SK"/>
    <property type="match status" value="1"/>
</dbReference>
<dbReference type="InterPro" id="IPR041121">
    <property type="entry name" value="SDH_C"/>
</dbReference>
<evidence type="ECO:0000256" key="6">
    <source>
        <dbReference type="ARBA" id="ARBA00022840"/>
    </source>
</evidence>
<feature type="binding site" evidence="11">
    <location>
        <position position="427"/>
    </location>
    <ligand>
        <name>NADP(+)</name>
        <dbReference type="ChEBI" id="CHEBI:58349"/>
    </ligand>
</feature>
<evidence type="ECO:0000256" key="4">
    <source>
        <dbReference type="ARBA" id="ARBA00022741"/>
    </source>
</evidence>
<comment type="catalytic activity">
    <reaction evidence="11">
        <text>shikimate + NADP(+) = 3-dehydroshikimate + NADPH + H(+)</text>
        <dbReference type="Rhea" id="RHEA:17737"/>
        <dbReference type="ChEBI" id="CHEBI:15378"/>
        <dbReference type="ChEBI" id="CHEBI:16630"/>
        <dbReference type="ChEBI" id="CHEBI:36208"/>
        <dbReference type="ChEBI" id="CHEBI:57783"/>
        <dbReference type="ChEBI" id="CHEBI:58349"/>
        <dbReference type="EC" id="1.1.1.25"/>
    </reaction>
</comment>
<dbReference type="GO" id="GO:0009423">
    <property type="term" value="P:chorismate biosynthetic process"/>
    <property type="evidence" value="ECO:0007669"/>
    <property type="project" value="UniProtKB-UniRule"/>
</dbReference>
<dbReference type="SUPFAM" id="SSF51735">
    <property type="entry name" value="NAD(P)-binding Rossmann-fold domains"/>
    <property type="match status" value="1"/>
</dbReference>
<dbReference type="UniPathway" id="UPA00053">
    <property type="reaction ID" value="UER00087"/>
</dbReference>
<dbReference type="eggNOG" id="arCOG01033">
    <property type="taxonomic scope" value="Archaea"/>
</dbReference>
<organism evidence="15 16">
    <name type="scientific">Methanosphaerula palustris (strain ATCC BAA-1556 / DSM 19958 / E1-9c)</name>
    <dbReference type="NCBI Taxonomy" id="521011"/>
    <lineage>
        <taxon>Archaea</taxon>
        <taxon>Methanobacteriati</taxon>
        <taxon>Methanobacteriota</taxon>
        <taxon>Stenosarchaea group</taxon>
        <taxon>Methanomicrobia</taxon>
        <taxon>Methanomicrobiales</taxon>
        <taxon>Methanoregulaceae</taxon>
        <taxon>Methanosphaerula</taxon>
    </lineage>
</organism>
<dbReference type="InterPro" id="IPR031322">
    <property type="entry name" value="Shikimate/glucono_kinase"/>
</dbReference>
<evidence type="ECO:0000256" key="11">
    <source>
        <dbReference type="HAMAP-Rule" id="MF_00222"/>
    </source>
</evidence>
<dbReference type="AlphaFoldDB" id="B8GF69"/>
<dbReference type="eggNOG" id="arCOG01047">
    <property type="taxonomic scope" value="Archaea"/>
</dbReference>
<name>B8GF69_METPE</name>
<evidence type="ECO:0000256" key="9">
    <source>
        <dbReference type="ARBA" id="ARBA00023141"/>
    </source>
</evidence>
<comment type="function">
    <text evidence="11">Involved in the biosynthesis of the chorismate, which leads to the biosynthesis of aromatic amino acids. Catalyzes the reversible NADPH linked reduction of 3-dehydroshikimate (DHSA) to yield shikimate (SA).</text>
</comment>
<feature type="binding site" evidence="11">
    <location>
        <position position="404"/>
    </location>
    <ligand>
        <name>NADP(+)</name>
        <dbReference type="ChEBI" id="CHEBI:58349"/>
    </ligand>
</feature>
<feature type="binding site" evidence="11">
    <location>
        <begin position="215"/>
        <end position="217"/>
    </location>
    <ligand>
        <name>shikimate</name>
        <dbReference type="ChEBI" id="CHEBI:36208"/>
    </ligand>
</feature>
<evidence type="ECO:0000256" key="1">
    <source>
        <dbReference type="ARBA" id="ARBA00004842"/>
    </source>
</evidence>
<dbReference type="STRING" id="521011.Mpal_2605"/>
<feature type="binding site" evidence="11">
    <location>
        <begin position="343"/>
        <end position="348"/>
    </location>
    <ligand>
        <name>NADP(+)</name>
        <dbReference type="ChEBI" id="CHEBI:58349"/>
    </ligand>
</feature>
<dbReference type="PRINTS" id="PR01100">
    <property type="entry name" value="SHIKIMTKNASE"/>
</dbReference>
<dbReference type="Pfam" id="PF01202">
    <property type="entry name" value="SKI"/>
    <property type="match status" value="1"/>
</dbReference>
<dbReference type="Proteomes" id="UP000002457">
    <property type="component" value="Chromosome"/>
</dbReference>
<feature type="binding site" evidence="11">
    <location>
        <position position="406"/>
    </location>
    <ligand>
        <name>shikimate</name>
        <dbReference type="ChEBI" id="CHEBI:36208"/>
    </ligand>
</feature>
<evidence type="ECO:0000256" key="5">
    <source>
        <dbReference type="ARBA" id="ARBA00022777"/>
    </source>
</evidence>
<dbReference type="GO" id="GO:0050661">
    <property type="term" value="F:NADP binding"/>
    <property type="evidence" value="ECO:0007669"/>
    <property type="project" value="InterPro"/>
</dbReference>
<keyword evidence="6" id="KW-0067">ATP-binding</keyword>
<dbReference type="GO" id="GO:0004765">
    <property type="term" value="F:shikimate kinase activity"/>
    <property type="evidence" value="ECO:0007669"/>
    <property type="project" value="UniProtKB-EC"/>
</dbReference>
<feature type="binding site" evidence="11">
    <location>
        <position position="285"/>
    </location>
    <ligand>
        <name>shikimate</name>
        <dbReference type="ChEBI" id="CHEBI:36208"/>
    </ligand>
</feature>
<keyword evidence="9 11" id="KW-0057">Aromatic amino acid biosynthesis</keyword>
<dbReference type="PROSITE" id="PS01128">
    <property type="entry name" value="SHIKIMATE_KINASE"/>
    <property type="match status" value="1"/>
</dbReference>
<accession>B8GF69</accession>